<proteinExistence type="predicted"/>
<accession>B1C5Y1</accession>
<dbReference type="Proteomes" id="UP000005178">
    <property type="component" value="Unassembled WGS sequence"/>
</dbReference>
<reference evidence="1" key="1">
    <citation type="submission" date="2008-01" db="EMBL/GenBank/DDBJ databases">
        <authorList>
            <person name="Fulton L."/>
            <person name="Clifton S."/>
            <person name="Fulton B."/>
            <person name="Xu J."/>
            <person name="Minx P."/>
            <person name="Pepin K.H."/>
            <person name="Johnson M."/>
            <person name="Thiruvilangam P."/>
            <person name="Bhonagiri V."/>
            <person name="Nash W.E."/>
            <person name="Mardis E.R."/>
            <person name="Wilson R.K."/>
        </authorList>
    </citation>
    <scope>NUCLEOTIDE SEQUENCE [LARGE SCALE GENOMIC DNA]</scope>
    <source>
        <strain evidence="1">DSM 17244</strain>
    </source>
</reference>
<evidence type="ECO:0000313" key="1">
    <source>
        <dbReference type="EMBL" id="EDS73550.1"/>
    </source>
</evidence>
<dbReference type="EMBL" id="ABIL02000003">
    <property type="protein sequence ID" value="EDS73550.1"/>
    <property type="molecule type" value="Genomic_DNA"/>
</dbReference>
<reference evidence="1" key="2">
    <citation type="submission" date="2013-08" db="EMBL/GenBank/DDBJ databases">
        <title>Draft genome sequence of Anaerofustis stercorihominis (DSM 17244).</title>
        <authorList>
            <person name="Sudarsanam P."/>
            <person name="Ley R."/>
            <person name="Guruge J."/>
            <person name="Turnbaugh P.J."/>
            <person name="Mahowald M."/>
            <person name="Liep D."/>
            <person name="Gordon J."/>
        </authorList>
    </citation>
    <scope>NUCLEOTIDE SEQUENCE</scope>
    <source>
        <strain evidence="1">DSM 17244</strain>
    </source>
</reference>
<sequence>MSKATKMDKMLPLNRRGGSYATGLPQKIYPIFLEQSLPHLDYIKFLPFYIKKYNINKNKHRRYIILYPTFTLTYVHK</sequence>
<organism evidence="1 2">
    <name type="scientific">Anaerofustis stercorihominis DSM 17244</name>
    <dbReference type="NCBI Taxonomy" id="445971"/>
    <lineage>
        <taxon>Bacteria</taxon>
        <taxon>Bacillati</taxon>
        <taxon>Bacillota</taxon>
        <taxon>Clostridia</taxon>
        <taxon>Eubacteriales</taxon>
        <taxon>Eubacteriaceae</taxon>
        <taxon>Anaerofustis</taxon>
    </lineage>
</organism>
<gene>
    <name evidence="1" type="ORF">ANASTE_00119</name>
</gene>
<dbReference type="AlphaFoldDB" id="B1C5Y1"/>
<evidence type="ECO:0000313" key="2">
    <source>
        <dbReference type="Proteomes" id="UP000005178"/>
    </source>
</evidence>
<protein>
    <submittedName>
        <fullName evidence="1">Uncharacterized protein</fullName>
    </submittedName>
</protein>
<comment type="caution">
    <text evidence="1">The sequence shown here is derived from an EMBL/GenBank/DDBJ whole genome shotgun (WGS) entry which is preliminary data.</text>
</comment>
<keyword evidence="2" id="KW-1185">Reference proteome</keyword>
<dbReference type="HOGENOM" id="CLU_2630395_0_0_9"/>
<name>B1C5Y1_9FIRM</name>
<dbReference type="STRING" id="445971.ANASTE_00119"/>